<keyword evidence="1" id="KW-0732">Signal</keyword>
<sequence length="98" mass="10256">MRIRTAAAIAVLLLAPLTACSSSDSDSGDTKADPSACKAAMAKQMKDAIENGATADKRPTECVGVDDKTVQRYVGEITKEELGAAVDDELDKLETAQP</sequence>
<evidence type="ECO:0000256" key="1">
    <source>
        <dbReference type="SAM" id="SignalP"/>
    </source>
</evidence>
<gene>
    <name evidence="2" type="ORF">ACFPH6_38765</name>
</gene>
<dbReference type="Proteomes" id="UP001596012">
    <property type="component" value="Unassembled WGS sequence"/>
</dbReference>
<name>A0ABV8YYY6_9ACTN</name>
<keyword evidence="3" id="KW-1185">Reference proteome</keyword>
<protein>
    <recommendedName>
        <fullName evidence="4">Secreted protein</fullName>
    </recommendedName>
</protein>
<dbReference type="RefSeq" id="WP_386350950.1">
    <property type="nucleotide sequence ID" value="NZ_JBHSFG010000080.1"/>
</dbReference>
<feature type="signal peptide" evidence="1">
    <location>
        <begin position="1"/>
        <end position="21"/>
    </location>
</feature>
<accession>A0ABV8YYY6</accession>
<comment type="caution">
    <text evidence="2">The sequence shown here is derived from an EMBL/GenBank/DDBJ whole genome shotgun (WGS) entry which is preliminary data.</text>
</comment>
<reference evidence="3" key="1">
    <citation type="journal article" date="2019" name="Int. J. Syst. Evol. Microbiol.">
        <title>The Global Catalogue of Microorganisms (GCM) 10K type strain sequencing project: providing services to taxonomists for standard genome sequencing and annotation.</title>
        <authorList>
            <consortium name="The Broad Institute Genomics Platform"/>
            <consortium name="The Broad Institute Genome Sequencing Center for Infectious Disease"/>
            <person name="Wu L."/>
            <person name="Ma J."/>
        </authorList>
    </citation>
    <scope>NUCLEOTIDE SEQUENCE [LARGE SCALE GENOMIC DNA]</scope>
    <source>
        <strain evidence="3">DT43</strain>
    </source>
</reference>
<organism evidence="2 3">
    <name type="scientific">Streptomyces xiangluensis</name>
    <dbReference type="NCBI Taxonomy" id="2665720"/>
    <lineage>
        <taxon>Bacteria</taxon>
        <taxon>Bacillati</taxon>
        <taxon>Actinomycetota</taxon>
        <taxon>Actinomycetes</taxon>
        <taxon>Kitasatosporales</taxon>
        <taxon>Streptomycetaceae</taxon>
        <taxon>Streptomyces</taxon>
    </lineage>
</organism>
<dbReference type="EMBL" id="JBHSFG010000080">
    <property type="protein sequence ID" value="MFC4470377.1"/>
    <property type="molecule type" value="Genomic_DNA"/>
</dbReference>
<evidence type="ECO:0008006" key="4">
    <source>
        <dbReference type="Google" id="ProtNLM"/>
    </source>
</evidence>
<feature type="chain" id="PRO_5045534801" description="Secreted protein" evidence="1">
    <location>
        <begin position="22"/>
        <end position="98"/>
    </location>
</feature>
<evidence type="ECO:0000313" key="3">
    <source>
        <dbReference type="Proteomes" id="UP001596012"/>
    </source>
</evidence>
<evidence type="ECO:0000313" key="2">
    <source>
        <dbReference type="EMBL" id="MFC4470377.1"/>
    </source>
</evidence>
<proteinExistence type="predicted"/>